<dbReference type="Proteomes" id="UP001187315">
    <property type="component" value="Unassembled WGS sequence"/>
</dbReference>
<feature type="region of interest" description="Disordered" evidence="1">
    <location>
        <begin position="1"/>
        <end position="20"/>
    </location>
</feature>
<evidence type="ECO:0000313" key="2">
    <source>
        <dbReference type="EMBL" id="KAK2845419.1"/>
    </source>
</evidence>
<protein>
    <submittedName>
        <fullName evidence="2">Uncharacterized protein</fullName>
    </submittedName>
</protein>
<evidence type="ECO:0000313" key="3">
    <source>
        <dbReference type="Proteomes" id="UP001187315"/>
    </source>
</evidence>
<sequence>MTCRCLGNQSDLRQPSFNQSPACAVSPVHEPISAEFRLRSQHLRVISCQARSRAQARVAAAAGARSGLASSRHVEEVFNG</sequence>
<feature type="compositionally biased region" description="Polar residues" evidence="1">
    <location>
        <begin position="7"/>
        <end position="20"/>
    </location>
</feature>
<organism evidence="2 3">
    <name type="scientific">Tachysurus vachellii</name>
    <name type="common">Darkbarbel catfish</name>
    <name type="synonym">Pelteobagrus vachellii</name>
    <dbReference type="NCBI Taxonomy" id="175792"/>
    <lineage>
        <taxon>Eukaryota</taxon>
        <taxon>Metazoa</taxon>
        <taxon>Chordata</taxon>
        <taxon>Craniata</taxon>
        <taxon>Vertebrata</taxon>
        <taxon>Euteleostomi</taxon>
        <taxon>Actinopterygii</taxon>
        <taxon>Neopterygii</taxon>
        <taxon>Teleostei</taxon>
        <taxon>Ostariophysi</taxon>
        <taxon>Siluriformes</taxon>
        <taxon>Bagridae</taxon>
        <taxon>Tachysurus</taxon>
    </lineage>
</organism>
<gene>
    <name evidence="2" type="ORF">Q7C36_010273</name>
</gene>
<keyword evidence="3" id="KW-1185">Reference proteome</keyword>
<dbReference type="AlphaFoldDB" id="A0AA88STY1"/>
<reference evidence="2" key="1">
    <citation type="submission" date="2023-08" db="EMBL/GenBank/DDBJ databases">
        <title>Pelteobagrus vachellii genome.</title>
        <authorList>
            <person name="Liu H."/>
        </authorList>
    </citation>
    <scope>NUCLEOTIDE SEQUENCE</scope>
    <source>
        <strain evidence="2">PRFRI_2022a</strain>
        <tissue evidence="2">Muscle</tissue>
    </source>
</reference>
<proteinExistence type="predicted"/>
<name>A0AA88STY1_TACVA</name>
<evidence type="ECO:0000256" key="1">
    <source>
        <dbReference type="SAM" id="MobiDB-lite"/>
    </source>
</evidence>
<accession>A0AA88STY1</accession>
<dbReference type="EMBL" id="JAVHJS010000010">
    <property type="protein sequence ID" value="KAK2845419.1"/>
    <property type="molecule type" value="Genomic_DNA"/>
</dbReference>
<comment type="caution">
    <text evidence="2">The sequence shown here is derived from an EMBL/GenBank/DDBJ whole genome shotgun (WGS) entry which is preliminary data.</text>
</comment>